<dbReference type="STRING" id="762903.Pedsa_1404"/>
<organism evidence="1 2">
    <name type="scientific">Pseudopedobacter saltans (strain ATCC 51119 / DSM 12145 / JCM 21818 / CCUG 39354 / LMG 10337 / NBRC 100064 / NCIMB 13643)</name>
    <name type="common">Pedobacter saltans</name>
    <dbReference type="NCBI Taxonomy" id="762903"/>
    <lineage>
        <taxon>Bacteria</taxon>
        <taxon>Pseudomonadati</taxon>
        <taxon>Bacteroidota</taxon>
        <taxon>Sphingobacteriia</taxon>
        <taxon>Sphingobacteriales</taxon>
        <taxon>Sphingobacteriaceae</taxon>
        <taxon>Pseudopedobacter</taxon>
    </lineage>
</organism>
<evidence type="ECO:0000313" key="2">
    <source>
        <dbReference type="Proteomes" id="UP000000310"/>
    </source>
</evidence>
<dbReference type="SUPFAM" id="SSF117070">
    <property type="entry name" value="LEA14-like"/>
    <property type="match status" value="1"/>
</dbReference>
<evidence type="ECO:0000313" key="1">
    <source>
        <dbReference type="EMBL" id="ADY51970.1"/>
    </source>
</evidence>
<dbReference type="OrthoDB" id="704817at2"/>
<reference evidence="1 2" key="1">
    <citation type="journal article" date="2011" name="Stand. Genomic Sci.">
        <title>Complete genome sequence of the gliding, heparinolytic Pedobacter saltans type strain (113).</title>
        <authorList>
            <person name="Liolios K."/>
            <person name="Sikorski J."/>
            <person name="Lu M."/>
            <person name="Nolan M."/>
            <person name="Lapidus A."/>
            <person name="Lucas S."/>
            <person name="Hammon N."/>
            <person name="Deshpande S."/>
            <person name="Cheng J.F."/>
            <person name="Tapia R."/>
            <person name="Han C."/>
            <person name="Goodwin L."/>
            <person name="Pitluck S."/>
            <person name="Huntemann M."/>
            <person name="Ivanova N."/>
            <person name="Pagani I."/>
            <person name="Mavromatis K."/>
            <person name="Ovchinikova G."/>
            <person name="Pati A."/>
            <person name="Chen A."/>
            <person name="Palaniappan K."/>
            <person name="Land M."/>
            <person name="Hauser L."/>
            <person name="Brambilla E.M."/>
            <person name="Kotsyurbenko O."/>
            <person name="Rohde M."/>
            <person name="Tindall B.J."/>
            <person name="Abt B."/>
            <person name="Goker M."/>
            <person name="Detter J.C."/>
            <person name="Woyke T."/>
            <person name="Bristow J."/>
            <person name="Eisen J.A."/>
            <person name="Markowitz V."/>
            <person name="Hugenholtz P."/>
            <person name="Klenk H.P."/>
            <person name="Kyrpides N.C."/>
        </authorList>
    </citation>
    <scope>NUCLEOTIDE SEQUENCE [LARGE SCALE GENOMIC DNA]</scope>
    <source>
        <strain evidence="2">ATCC 51119 / DSM 12145 / JCM 21818 / LMG 10337 / NBRC 100064 / NCIMB 13643</strain>
    </source>
</reference>
<dbReference type="HOGENOM" id="CLU_1336820_0_0_10"/>
<proteinExistence type="predicted"/>
<dbReference type="KEGG" id="psn:Pedsa_1404"/>
<sequence>MKKIWIALAMLITITACGVNRQTREIKALGKCKYDLKSIDSIYVAGVALNKIINQNTIDLSAAPGIALGLLRKNIPFEGRVNLAIDNPTTNKASINQFEYIVLLQQKQLAEGVVNQKVSVGAGESVVVPVTLKANVYELLTNGQLEDTFRALKSDKEDVGLLTIKIKPVIYVAGAAIKYPGYITIDKKISRSILL</sequence>
<protein>
    <recommendedName>
        <fullName evidence="3">Late embryogenesis abundant protein LEA-2 subgroup domain-containing protein</fullName>
    </recommendedName>
</protein>
<evidence type="ECO:0008006" key="3">
    <source>
        <dbReference type="Google" id="ProtNLM"/>
    </source>
</evidence>
<gene>
    <name evidence="1" type="ordered locus">Pedsa_1404</name>
</gene>
<reference evidence="2" key="2">
    <citation type="submission" date="2011-02" db="EMBL/GenBank/DDBJ databases">
        <title>The complete genome of Pedobacter saltans DSM 12145.</title>
        <authorList>
            <consortium name="US DOE Joint Genome Institute (JGI-PGF)"/>
            <person name="Lucas S."/>
            <person name="Copeland A."/>
            <person name="Lapidus A."/>
            <person name="Bruce D."/>
            <person name="Goodwin L."/>
            <person name="Pitluck S."/>
            <person name="Kyrpides N."/>
            <person name="Mavromatis K."/>
            <person name="Pagani I."/>
            <person name="Ivanova N."/>
            <person name="Ovchinnikova G."/>
            <person name="Lu M."/>
            <person name="Detter J.C."/>
            <person name="Han C."/>
            <person name="Land M."/>
            <person name="Hauser L."/>
            <person name="Markowitz V."/>
            <person name="Cheng J.-F."/>
            <person name="Hugenholtz P."/>
            <person name="Woyke T."/>
            <person name="Wu D."/>
            <person name="Tindall B."/>
            <person name="Pomrenke H.G."/>
            <person name="Brambilla E."/>
            <person name="Klenk H.-P."/>
            <person name="Eisen J.A."/>
        </authorList>
    </citation>
    <scope>NUCLEOTIDE SEQUENCE [LARGE SCALE GENOMIC DNA]</scope>
    <source>
        <strain evidence="2">ATCC 51119 / DSM 12145 / JCM 21818 / LMG 10337 / NBRC 100064 / NCIMB 13643</strain>
    </source>
</reference>
<dbReference type="PROSITE" id="PS51257">
    <property type="entry name" value="PROKAR_LIPOPROTEIN"/>
    <property type="match status" value="1"/>
</dbReference>
<dbReference type="EMBL" id="CP002545">
    <property type="protein sequence ID" value="ADY51970.1"/>
    <property type="molecule type" value="Genomic_DNA"/>
</dbReference>
<keyword evidence="2" id="KW-1185">Reference proteome</keyword>
<name>F0S4H9_PSESL</name>
<accession>F0S4H9</accession>
<dbReference type="Gene3D" id="2.60.40.1820">
    <property type="match status" value="1"/>
</dbReference>
<dbReference type="AlphaFoldDB" id="F0S4H9"/>
<dbReference type="eggNOG" id="ENOG502ZA5H">
    <property type="taxonomic scope" value="Bacteria"/>
</dbReference>
<dbReference type="RefSeq" id="WP_013632469.1">
    <property type="nucleotide sequence ID" value="NC_015177.1"/>
</dbReference>
<dbReference type="Proteomes" id="UP000000310">
    <property type="component" value="Chromosome"/>
</dbReference>